<protein>
    <submittedName>
        <fullName evidence="1">Uncharacterized protein</fullName>
    </submittedName>
</protein>
<reference evidence="1 2" key="1">
    <citation type="journal article" date="2018" name="Cell">
        <title>The Chara Genome: Secondary Complexity and Implications for Plant Terrestrialization.</title>
        <authorList>
            <person name="Nishiyama T."/>
            <person name="Sakayama H."/>
            <person name="Vries J.D."/>
            <person name="Buschmann H."/>
            <person name="Saint-Marcoux D."/>
            <person name="Ullrich K.K."/>
            <person name="Haas F.B."/>
            <person name="Vanderstraeten L."/>
            <person name="Becker D."/>
            <person name="Lang D."/>
            <person name="Vosolsobe S."/>
            <person name="Rombauts S."/>
            <person name="Wilhelmsson P.K.I."/>
            <person name="Janitza P."/>
            <person name="Kern R."/>
            <person name="Heyl A."/>
            <person name="Rumpler F."/>
            <person name="Villalobos L.I.A.C."/>
            <person name="Clay J.M."/>
            <person name="Skokan R."/>
            <person name="Toyoda A."/>
            <person name="Suzuki Y."/>
            <person name="Kagoshima H."/>
            <person name="Schijlen E."/>
            <person name="Tajeshwar N."/>
            <person name="Catarino B."/>
            <person name="Hetherington A.J."/>
            <person name="Saltykova A."/>
            <person name="Bonnot C."/>
            <person name="Breuninger H."/>
            <person name="Symeonidi A."/>
            <person name="Radhakrishnan G.V."/>
            <person name="Van Nieuwerburgh F."/>
            <person name="Deforce D."/>
            <person name="Chang C."/>
            <person name="Karol K.G."/>
            <person name="Hedrich R."/>
            <person name="Ulvskov P."/>
            <person name="Glockner G."/>
            <person name="Delwiche C.F."/>
            <person name="Petrasek J."/>
            <person name="Van de Peer Y."/>
            <person name="Friml J."/>
            <person name="Beilby M."/>
            <person name="Dolan L."/>
            <person name="Kohara Y."/>
            <person name="Sugano S."/>
            <person name="Fujiyama A."/>
            <person name="Delaux P.-M."/>
            <person name="Quint M."/>
            <person name="TheiBen G."/>
            <person name="Hagemann M."/>
            <person name="Harholt J."/>
            <person name="Dunand C."/>
            <person name="Zachgo S."/>
            <person name="Langdale J."/>
            <person name="Maumus F."/>
            <person name="Straeten D.V.D."/>
            <person name="Gould S.B."/>
            <person name="Rensing S.A."/>
        </authorList>
    </citation>
    <scope>NUCLEOTIDE SEQUENCE [LARGE SCALE GENOMIC DNA]</scope>
    <source>
        <strain evidence="1 2">S276</strain>
    </source>
</reference>
<comment type="caution">
    <text evidence="1">The sequence shown here is derived from an EMBL/GenBank/DDBJ whole genome shotgun (WGS) entry which is preliminary data.</text>
</comment>
<accession>A0A388MFQ2</accession>
<dbReference type="EMBL" id="BFEA01001629">
    <property type="protein sequence ID" value="GBG93397.1"/>
    <property type="molecule type" value="Genomic_DNA"/>
</dbReference>
<sequence>MADIKEVVHEVVDDKEVVIQETTAEHGTEQDRDMDFWEGVEDERTRVYYVFVDDSLALRIVAGLGYDLEALLGETILFVKKLSDVVPDECQSPAADVVGHVLRFLIFAIADEHSERLNPNVWYSTRLEEPLASRNYLQGSVHTSEPRDGLKPSK</sequence>
<keyword evidence="2" id="KW-1185">Reference proteome</keyword>
<dbReference type="Proteomes" id="UP000265515">
    <property type="component" value="Unassembled WGS sequence"/>
</dbReference>
<evidence type="ECO:0000313" key="1">
    <source>
        <dbReference type="EMBL" id="GBG93397.1"/>
    </source>
</evidence>
<proteinExistence type="predicted"/>
<gene>
    <name evidence="1" type="ORF">CBR_g68190</name>
</gene>
<organism evidence="1 2">
    <name type="scientific">Chara braunii</name>
    <name type="common">Braun's stonewort</name>
    <dbReference type="NCBI Taxonomy" id="69332"/>
    <lineage>
        <taxon>Eukaryota</taxon>
        <taxon>Viridiplantae</taxon>
        <taxon>Streptophyta</taxon>
        <taxon>Charophyceae</taxon>
        <taxon>Charales</taxon>
        <taxon>Characeae</taxon>
        <taxon>Chara</taxon>
    </lineage>
</organism>
<name>A0A388MFQ2_CHABU</name>
<dbReference type="AlphaFoldDB" id="A0A388MFQ2"/>
<dbReference type="Gramene" id="GBG93397">
    <property type="protein sequence ID" value="GBG93397"/>
    <property type="gene ID" value="CBR_g68190"/>
</dbReference>
<evidence type="ECO:0000313" key="2">
    <source>
        <dbReference type="Proteomes" id="UP000265515"/>
    </source>
</evidence>